<evidence type="ECO:0000256" key="1">
    <source>
        <dbReference type="SAM" id="MobiDB-lite"/>
    </source>
</evidence>
<dbReference type="OrthoDB" id="8137294at2"/>
<dbReference type="InterPro" id="IPR001646">
    <property type="entry name" value="5peptide_repeat"/>
</dbReference>
<dbReference type="HOGENOM" id="CLU_505086_0_0_5"/>
<dbReference type="RefSeq" id="WP_012754340.1">
    <property type="nucleotide sequence ID" value="NC_012811.1"/>
</dbReference>
<dbReference type="EMBL" id="CP001511">
    <property type="protein sequence ID" value="ACS44058.1"/>
    <property type="molecule type" value="Genomic_DNA"/>
</dbReference>
<dbReference type="PANTHER" id="PTHR14136">
    <property type="entry name" value="BTB_POZ DOMAIN-CONTAINING PROTEIN KCTD9"/>
    <property type="match status" value="1"/>
</dbReference>
<dbReference type="PANTHER" id="PTHR14136:SF17">
    <property type="entry name" value="BTB_POZ DOMAIN-CONTAINING PROTEIN KCTD9"/>
    <property type="match status" value="1"/>
</dbReference>
<dbReference type="Gene3D" id="2.160.20.80">
    <property type="entry name" value="E3 ubiquitin-protein ligase SopA"/>
    <property type="match status" value="1"/>
</dbReference>
<name>C5B6H6_METEA</name>
<accession>C5B6H6</accession>
<evidence type="ECO:0008006" key="4">
    <source>
        <dbReference type="Google" id="ProtNLM"/>
    </source>
</evidence>
<proteinExistence type="predicted"/>
<dbReference type="InterPro" id="IPR051082">
    <property type="entry name" value="Pentapeptide-BTB/POZ_domain"/>
</dbReference>
<sequence>MVDVMAGKVFEIRSIDGEVMHSGRAESRRALIAQLVSQGVPLARADLADADLTQIDLRGACFAEARLDRADFRASRLQDADFGFASLKEAKLQGAQARRARFEAADLTKARLDGAHLTWASFRRAILDGAHLDDVAGANITFAQARMRKTNLTDARLRNADFAGAHLVEPDFTRADLRSSVPLPVGSLPDRTFGTMVVGGRYADAELCPTVGAFRRDHRWTTLLKHSAWTVSAVALLAAMSHVPFMEELEHGAGRLSEGSVVGLAIGAVFLLKEKIADEIKERLAHHLGHVQARTRMFLDDAKRAGTAAGEVLALALTRGAGHMAAALEATGIDAAGKGYLSAVGRIAAGSTEVVLCDRRHLALALASIHANRARDYALATDVVLARTGGADDDVPQVLRFDPTGAIVAVWRRLDGTRAVAGFDGSGRLFCRAGEIPPGCLHSFGRDFAVQVFERAILAEHDLGHLRIPDGNIVRAGSDGTLLVLNGTRRLDNDLGPAVLRPDGREETWINGRRRGPAAPPAEDEPAAAAATPAFGM</sequence>
<evidence type="ECO:0000313" key="2">
    <source>
        <dbReference type="EMBL" id="ACS44058.1"/>
    </source>
</evidence>
<evidence type="ECO:0000313" key="3">
    <source>
        <dbReference type="Proteomes" id="UP000009081"/>
    </source>
</evidence>
<keyword evidence="3" id="KW-1185">Reference proteome</keyword>
<reference evidence="2 3" key="1">
    <citation type="journal article" date="2009" name="PLoS ONE">
        <title>Methylobacterium genome sequences: a reference blueprint to investigate microbial metabolism of C1 compounds from natural and industrial sources.</title>
        <authorList>
            <person name="Vuilleumier S."/>
            <person name="Chistoserdova L."/>
            <person name="Lee M.-C."/>
            <person name="Bringel F."/>
            <person name="Lajus A."/>
            <person name="Zhou Y."/>
            <person name="Gourion B."/>
            <person name="Barbe V."/>
            <person name="Chang J."/>
            <person name="Cruveiller S."/>
            <person name="Dossat C."/>
            <person name="Gillett W."/>
            <person name="Gruffaz C."/>
            <person name="Haugen E."/>
            <person name="Hourcade E."/>
            <person name="Levy R."/>
            <person name="Mangenot S."/>
            <person name="Muller E."/>
            <person name="Nadalig T."/>
            <person name="Pagni M."/>
            <person name="Penny C."/>
            <person name="Peyraud R."/>
            <person name="Robinson D.G."/>
            <person name="Roche D."/>
            <person name="Rouy Z."/>
            <person name="Saenampechek C."/>
            <person name="Salvignol G."/>
            <person name="Vallenet D."/>
            <person name="Wu Z."/>
            <person name="Marx C.J."/>
            <person name="Vorholt J.A."/>
            <person name="Olson M.V."/>
            <person name="Kaul R."/>
            <person name="Weissenbach J."/>
            <person name="Medigue C."/>
            <person name="Lidstrom M.E."/>
        </authorList>
    </citation>
    <scope>NUCLEOTIDE SEQUENCE [LARGE SCALE GENOMIC DNA]</scope>
    <source>
        <strain evidence="3">ATCC 14718 / DSM 1338 / JCM 2805 / NCIMB 9133 / AM1</strain>
    </source>
</reference>
<protein>
    <recommendedName>
        <fullName evidence="4">Pentapeptide repeat protein</fullName>
    </recommendedName>
</protein>
<feature type="region of interest" description="Disordered" evidence="1">
    <location>
        <begin position="504"/>
        <end position="537"/>
    </location>
</feature>
<organism evidence="2 3">
    <name type="scientific">Methylorubrum extorquens (strain ATCC 14718 / DSM 1338 / JCM 2805 / NCIMB 9133 / AM1)</name>
    <name type="common">Methylobacterium extorquens</name>
    <dbReference type="NCBI Taxonomy" id="272630"/>
    <lineage>
        <taxon>Bacteria</taxon>
        <taxon>Pseudomonadati</taxon>
        <taxon>Pseudomonadota</taxon>
        <taxon>Alphaproteobacteria</taxon>
        <taxon>Hyphomicrobiales</taxon>
        <taxon>Methylobacteriaceae</taxon>
        <taxon>Methylorubrum</taxon>
    </lineage>
</organism>
<dbReference type="KEGG" id="mea:Mex_2p1320"/>
<keyword evidence="2" id="KW-0614">Plasmid</keyword>
<dbReference type="SUPFAM" id="SSF141571">
    <property type="entry name" value="Pentapeptide repeat-like"/>
    <property type="match status" value="1"/>
</dbReference>
<feature type="compositionally biased region" description="Low complexity" evidence="1">
    <location>
        <begin position="527"/>
        <end position="537"/>
    </location>
</feature>
<dbReference type="Pfam" id="PF00805">
    <property type="entry name" value="Pentapeptide"/>
    <property type="match status" value="2"/>
</dbReference>
<dbReference type="AlphaFoldDB" id="C5B6H6"/>
<geneLocation type="plasmid" evidence="2 3">
    <name>megaplasmid</name>
</geneLocation>
<dbReference type="Proteomes" id="UP000009081">
    <property type="component" value="Plasmid megaplasmid"/>
</dbReference>
<gene>
    <name evidence="2" type="ordered locus">MexAM1_META2p1320</name>
</gene>